<dbReference type="Gene3D" id="3.90.1150.10">
    <property type="entry name" value="Aspartate Aminotransferase, domain 1"/>
    <property type="match status" value="1"/>
</dbReference>
<protein>
    <recommendedName>
        <fullName evidence="2">Aminotransferase class V domain-containing protein</fullName>
    </recommendedName>
</protein>
<dbReference type="SUPFAM" id="SSF53383">
    <property type="entry name" value="PLP-dependent transferases"/>
    <property type="match status" value="1"/>
</dbReference>
<feature type="compositionally biased region" description="Basic and acidic residues" evidence="1">
    <location>
        <begin position="586"/>
        <end position="692"/>
    </location>
</feature>
<dbReference type="InterPro" id="IPR015422">
    <property type="entry name" value="PyrdxlP-dep_Trfase_small"/>
</dbReference>
<organism evidence="3">
    <name type="scientific">Arcella intermedia</name>
    <dbReference type="NCBI Taxonomy" id="1963864"/>
    <lineage>
        <taxon>Eukaryota</taxon>
        <taxon>Amoebozoa</taxon>
        <taxon>Tubulinea</taxon>
        <taxon>Elardia</taxon>
        <taxon>Arcellinida</taxon>
        <taxon>Sphaerothecina</taxon>
        <taxon>Arcellidae</taxon>
        <taxon>Arcella</taxon>
    </lineage>
</organism>
<feature type="domain" description="Aminotransferase class V" evidence="2">
    <location>
        <begin position="14"/>
        <end position="364"/>
    </location>
</feature>
<evidence type="ECO:0000313" key="3">
    <source>
        <dbReference type="EMBL" id="NDV29770.1"/>
    </source>
</evidence>
<accession>A0A6B2KYE0</accession>
<dbReference type="Pfam" id="PF00266">
    <property type="entry name" value="Aminotran_5"/>
    <property type="match status" value="1"/>
</dbReference>
<dbReference type="InterPro" id="IPR000192">
    <property type="entry name" value="Aminotrans_V_dom"/>
</dbReference>
<dbReference type="InterPro" id="IPR015424">
    <property type="entry name" value="PyrdxlP-dep_Trfase"/>
</dbReference>
<dbReference type="PANTHER" id="PTHR43686">
    <property type="entry name" value="SULFURTRANSFERASE-RELATED"/>
    <property type="match status" value="1"/>
</dbReference>
<evidence type="ECO:0000256" key="1">
    <source>
        <dbReference type="SAM" id="MobiDB-lite"/>
    </source>
</evidence>
<dbReference type="InterPro" id="IPR015421">
    <property type="entry name" value="PyrdxlP-dep_Trfase_major"/>
</dbReference>
<proteinExistence type="predicted"/>
<sequence>MECIEEYIKTKVLPFYANTHSTSSTYGYQSTLFRNEARQIIAEALNAKAESDVVLFSGRGVTGAVNQLVQVLIKSVGLGEGSVVFNSPYEHHSSILPWREVGCKVVTIREHHSGRIDYKHLKEELKLHENWKVKIGSFSAASNVTGVLSNIEKITILLHRYKALSFWDFATAGPYLKIDMNPTVEGPHADLAYKDAVFISTHKFMGGPGTPGLLVAKKALFNLDCPPSSPGGGTVFFVTEQKHQYLDNILEREEGGTPDIVGSIRAGLVFKVKQSIGVQTIQGLEHDFAIRAEKRLMGIANLYLLGPSISKVRKLAIFSFLISDPSKPGMHFLHYNFVCALLNDLFGIQSRGGCACAGPYAQVLLGISNELAQNYQDLLIQGENEGLKPGFIRLNFNYFITEEEFEFILSSIEFVCKEGWKFLPQYSFNEATNEWKHISNVKAMQCLHLDSFALKDGKVIWPEAVHYQTGSYRDYLDEANKLASNIKIEIDKNVDPTQPEKLVWFEYPEEAGKCTKSCSPFCPHEYKKTGKCNSPKGNTENDKGAHGKSKRHRMSERCTTDHKSTQPDNTSKHVHEKTKEKHHHTNQKDNKEKHKNTQKEAEKEKEKLTPEKQKEPEKDKEKVKTTLKEHRTAQKEPEKDKTAPKEPEKDKTAYKEPEKDKTAYKEPEKDKTAHKEPEKDKEGDSKKGEKEKRNIKKGKSSPQVKQTKRLKG</sequence>
<reference evidence="3" key="1">
    <citation type="journal article" date="2020" name="J. Eukaryot. Microbiol.">
        <title>De novo Sequencing, Assembly and Annotation of the Transcriptome for the Free-Living Testate Amoeba Arcella intermedia.</title>
        <authorList>
            <person name="Ribeiro G.M."/>
            <person name="Porfirio-Sousa A.L."/>
            <person name="Maurer-Alcala X.X."/>
            <person name="Katz L.A."/>
            <person name="Lahr D.J.G."/>
        </authorList>
    </citation>
    <scope>NUCLEOTIDE SEQUENCE</scope>
</reference>
<dbReference type="Gene3D" id="3.40.640.10">
    <property type="entry name" value="Type I PLP-dependent aspartate aminotransferase-like (Major domain)"/>
    <property type="match status" value="1"/>
</dbReference>
<name>A0A6B2KYE0_9EUKA</name>
<feature type="compositionally biased region" description="Basic and acidic residues" evidence="1">
    <location>
        <begin position="555"/>
        <end position="579"/>
    </location>
</feature>
<dbReference type="EMBL" id="GIBP01000801">
    <property type="protein sequence ID" value="NDV29770.1"/>
    <property type="molecule type" value="Transcribed_RNA"/>
</dbReference>
<feature type="region of interest" description="Disordered" evidence="1">
    <location>
        <begin position="529"/>
        <end position="712"/>
    </location>
</feature>
<evidence type="ECO:0000259" key="2">
    <source>
        <dbReference type="Pfam" id="PF00266"/>
    </source>
</evidence>
<dbReference type="AlphaFoldDB" id="A0A6B2KYE0"/>
<dbReference type="PANTHER" id="PTHR43686:SF1">
    <property type="entry name" value="AMINOTRAN_5 DOMAIN-CONTAINING PROTEIN"/>
    <property type="match status" value="1"/>
</dbReference>